<dbReference type="STRING" id="231916.A0A409YLR7"/>
<gene>
    <name evidence="2" type="ORF">CVT26_001217</name>
</gene>
<dbReference type="AlphaFoldDB" id="A0A409YLR7"/>
<dbReference type="EMBL" id="NHYE01000686">
    <property type="protein sequence ID" value="PPR03965.1"/>
    <property type="molecule type" value="Genomic_DNA"/>
</dbReference>
<dbReference type="Proteomes" id="UP000284706">
    <property type="component" value="Unassembled WGS sequence"/>
</dbReference>
<evidence type="ECO:0000256" key="1">
    <source>
        <dbReference type="SAM" id="MobiDB-lite"/>
    </source>
</evidence>
<dbReference type="InParanoid" id="A0A409YLR7"/>
<proteinExistence type="predicted"/>
<organism evidence="2 3">
    <name type="scientific">Gymnopilus dilepis</name>
    <dbReference type="NCBI Taxonomy" id="231916"/>
    <lineage>
        <taxon>Eukaryota</taxon>
        <taxon>Fungi</taxon>
        <taxon>Dikarya</taxon>
        <taxon>Basidiomycota</taxon>
        <taxon>Agaricomycotina</taxon>
        <taxon>Agaricomycetes</taxon>
        <taxon>Agaricomycetidae</taxon>
        <taxon>Agaricales</taxon>
        <taxon>Agaricineae</taxon>
        <taxon>Hymenogastraceae</taxon>
        <taxon>Gymnopilus</taxon>
    </lineage>
</organism>
<sequence length="947" mass="106455">MSTAVRLPVIHRWANWHPVSGLITSPRSKLTPDTLSGNPFDHSRPRKLEDGDIYLAFVPRSRCAEGLAFACLDWPDAKLSQRIGRDEDLPGKWRLSWGISKDWNSLEKTLMTIATRLIWGHPLREIFPEINLPASPSSYDYLKVHDSRTEAFDAARRARDAFPFLIGLVSFAFALWLTEYEHDCMEAAIAHILEHDRHNLPPAFLDMLKSSVACDFSPGIRPGAFLIPYDTLWGPLLGRFTRANVPIWLLWGDKISSKTVERLGDRGMEFYLPPKEVIAAAKARAGLRDIPLPTPVVQSTISTQVLPPASSTAVVAVSPPADPSSPAEVWNEQAGYDSEDDMMDVDGGGGGADEAPPSEPPPVRQLSLAERNAIRANVIRGSGQKAGEDPLMVFMRHLKEQREYEKNETRLQKERRLNQARANRTWYTDTSSVYTWEQDLDDPTFWRRRLLEKRERYDEFKSAEPWQRWYWSYNNTWDLMFYEEKPPADYKPPTTWQNNGDSDDENGVEPYAFMNRVVPESVPTPTSSLQTLAATNIADDARASLQRACNRPTAQSIDYSIPFSNLANHLRIRYGFNVDDPIAFAATLGNVDAASRKAKFKAALRVLGYLSAHPGLVTMSVAAELSVASFAGTLGSASLADEYIGMKLAWDIWSDFVPVNQGIRVQMVSSALERTSSKPLYVLRPLRHSSTWLVATTSATVVLLVLRKNWPSSQDIASGLLEMGIRFHTVVERPKNAATERKARVAARANSSDEEKQDGLGVREHGYAPDQVDYTAYLASRRQLLLGPRGRALRLVGGIVGRIASETVTDQSVLQGPIFCDTIIGTSDTMEYVDDGVSLRDCNIVCGVYSVTRKDGIGKPAQRSWFPQRTLWENQCGLHDEQWLPDAETWYRTLVTKFQNGIYNVPKAREWKGAVRFQKVRSERLQRENEDWARAFIGVHLPLYRGC</sequence>
<feature type="region of interest" description="Disordered" evidence="1">
    <location>
        <begin position="745"/>
        <end position="764"/>
    </location>
</feature>
<dbReference type="OrthoDB" id="2945970at2759"/>
<reference evidence="2 3" key="1">
    <citation type="journal article" date="2018" name="Evol. Lett.">
        <title>Horizontal gene cluster transfer increased hallucinogenic mushroom diversity.</title>
        <authorList>
            <person name="Reynolds H.T."/>
            <person name="Vijayakumar V."/>
            <person name="Gluck-Thaler E."/>
            <person name="Korotkin H.B."/>
            <person name="Matheny P.B."/>
            <person name="Slot J.C."/>
        </authorList>
    </citation>
    <scope>NUCLEOTIDE SEQUENCE [LARGE SCALE GENOMIC DNA]</scope>
    <source>
        <strain evidence="2 3">SRW20</strain>
    </source>
</reference>
<protein>
    <submittedName>
        <fullName evidence="2">Uncharacterized protein</fullName>
    </submittedName>
</protein>
<accession>A0A409YLR7</accession>
<feature type="region of interest" description="Disordered" evidence="1">
    <location>
        <begin position="338"/>
        <end position="363"/>
    </location>
</feature>
<keyword evidence="3" id="KW-1185">Reference proteome</keyword>
<evidence type="ECO:0000313" key="3">
    <source>
        <dbReference type="Proteomes" id="UP000284706"/>
    </source>
</evidence>
<comment type="caution">
    <text evidence="2">The sequence shown here is derived from an EMBL/GenBank/DDBJ whole genome shotgun (WGS) entry which is preliminary data.</text>
</comment>
<name>A0A409YLR7_9AGAR</name>
<evidence type="ECO:0000313" key="2">
    <source>
        <dbReference type="EMBL" id="PPR03965.1"/>
    </source>
</evidence>
<feature type="compositionally biased region" description="Basic and acidic residues" evidence="1">
    <location>
        <begin position="751"/>
        <end position="764"/>
    </location>
</feature>